<organism evidence="1 2">
    <name type="scientific">Pseudomonas chlororaphis</name>
    <dbReference type="NCBI Taxonomy" id="587753"/>
    <lineage>
        <taxon>Bacteria</taxon>
        <taxon>Pseudomonadati</taxon>
        <taxon>Pseudomonadota</taxon>
        <taxon>Gammaproteobacteria</taxon>
        <taxon>Pseudomonadales</taxon>
        <taxon>Pseudomonadaceae</taxon>
        <taxon>Pseudomonas</taxon>
    </lineage>
</organism>
<accession>A0A3G7TP77</accession>
<protein>
    <submittedName>
        <fullName evidence="1">Uncharacterized protein</fullName>
    </submittedName>
</protein>
<evidence type="ECO:0000313" key="1">
    <source>
        <dbReference type="EMBL" id="AZE48641.1"/>
    </source>
</evidence>
<dbReference type="EMBL" id="CP027753">
    <property type="protein sequence ID" value="AZE48641.1"/>
    <property type="molecule type" value="Genomic_DNA"/>
</dbReference>
<gene>
    <name evidence="1" type="ORF">C4K04_2969</name>
</gene>
<sequence length="63" mass="6889">MQAYVARGHADTLRYTVAWQQDSDVPFPSSGLRKARGKSGLCPGLPWRRYASGRAGRTRGPVA</sequence>
<proteinExistence type="predicted"/>
<dbReference type="Proteomes" id="UP000268048">
    <property type="component" value="Chromosome"/>
</dbReference>
<name>A0A3G7TP77_9PSED</name>
<dbReference type="AlphaFoldDB" id="A0A3G7TP77"/>
<reference evidence="1 2" key="1">
    <citation type="submission" date="2018-03" db="EMBL/GenBank/DDBJ databases">
        <title>Diversity of phytobeneficial traits revealed by whole-genome analysis of worldwide-isolated phenazine-producing Pseudomonas spp.</title>
        <authorList>
            <person name="Biessy A."/>
            <person name="Novinscak A."/>
            <person name="Blom J."/>
            <person name="Leger G."/>
            <person name="Thomashow L.S."/>
            <person name="Cazorla F.M."/>
            <person name="Josic D."/>
            <person name="Filion M."/>
        </authorList>
    </citation>
    <scope>NUCLEOTIDE SEQUENCE [LARGE SCALE GENOMIC DNA]</scope>
    <source>
        <strain evidence="1 2">B25</strain>
    </source>
</reference>
<evidence type="ECO:0000313" key="2">
    <source>
        <dbReference type="Proteomes" id="UP000268048"/>
    </source>
</evidence>